<name>G0P033_CAEBE</name>
<accession>G0P033</accession>
<proteinExistence type="predicted"/>
<evidence type="ECO:0000313" key="3">
    <source>
        <dbReference type="Proteomes" id="UP000008068"/>
    </source>
</evidence>
<sequence>MKISVLFFLLALCSQLQMVGSTQIGVSGKLTCSGGRPWCFHIVLAEQDRKHSHDTINSVGTKCIWADSFDYALSGSQESDGVADNYFEVMTTIWHNCTLIRPKSILRVQREIIVVPIEKENFAFQWNGDLVDEGERCDFYTQY</sequence>
<dbReference type="EMBL" id="GL379995">
    <property type="protein sequence ID" value="EGT41403.1"/>
    <property type="molecule type" value="Genomic_DNA"/>
</dbReference>
<gene>
    <name evidence="2" type="ORF">CAEBREN_01237</name>
</gene>
<evidence type="ECO:0000313" key="2">
    <source>
        <dbReference type="EMBL" id="EGT41403.1"/>
    </source>
</evidence>
<dbReference type="AlphaFoldDB" id="G0P033"/>
<feature type="signal peptide" evidence="1">
    <location>
        <begin position="1"/>
        <end position="21"/>
    </location>
</feature>
<dbReference type="HOGENOM" id="CLU_134609_0_0_1"/>
<dbReference type="PANTHER" id="PTHR21479">
    <property type="match status" value="1"/>
</dbReference>
<dbReference type="Proteomes" id="UP000008068">
    <property type="component" value="Unassembled WGS sequence"/>
</dbReference>
<dbReference type="Pfam" id="PF05912">
    <property type="entry name" value="DUF870"/>
    <property type="match status" value="1"/>
</dbReference>
<keyword evidence="3" id="KW-1185">Reference proteome</keyword>
<organism evidence="3">
    <name type="scientific">Caenorhabditis brenneri</name>
    <name type="common">Nematode worm</name>
    <dbReference type="NCBI Taxonomy" id="135651"/>
    <lineage>
        <taxon>Eukaryota</taxon>
        <taxon>Metazoa</taxon>
        <taxon>Ecdysozoa</taxon>
        <taxon>Nematoda</taxon>
        <taxon>Chromadorea</taxon>
        <taxon>Rhabditida</taxon>
        <taxon>Rhabditina</taxon>
        <taxon>Rhabditomorpha</taxon>
        <taxon>Rhabditoidea</taxon>
        <taxon>Rhabditidae</taxon>
        <taxon>Peloderinae</taxon>
        <taxon>Caenorhabditis</taxon>
    </lineage>
</organism>
<feature type="chain" id="PRO_5003406575" evidence="1">
    <location>
        <begin position="22"/>
        <end position="143"/>
    </location>
</feature>
<dbReference type="InParanoid" id="G0P033"/>
<keyword evidence="1" id="KW-0732">Signal</keyword>
<dbReference type="InterPro" id="IPR008588">
    <property type="entry name" value="DUF870_CAE_spp"/>
</dbReference>
<reference evidence="3" key="1">
    <citation type="submission" date="2011-07" db="EMBL/GenBank/DDBJ databases">
        <authorList>
            <consortium name="Caenorhabditis brenneri Sequencing and Analysis Consortium"/>
            <person name="Wilson R.K."/>
        </authorList>
    </citation>
    <scope>NUCLEOTIDE SEQUENCE [LARGE SCALE GENOMIC DNA]</scope>
    <source>
        <strain evidence="3">PB2801</strain>
    </source>
</reference>
<dbReference type="PANTHER" id="PTHR21479:SF22">
    <property type="entry name" value="PROTEIN CBG07241"/>
    <property type="match status" value="1"/>
</dbReference>
<evidence type="ECO:0000256" key="1">
    <source>
        <dbReference type="SAM" id="SignalP"/>
    </source>
</evidence>
<protein>
    <submittedName>
        <fullName evidence="2">Uncharacterized protein</fullName>
    </submittedName>
</protein>
<dbReference type="eggNOG" id="ENOG502TJ8S">
    <property type="taxonomic scope" value="Eukaryota"/>
</dbReference>